<dbReference type="OrthoDB" id="1680202at2"/>
<dbReference type="RefSeq" id="WP_093826173.1">
    <property type="nucleotide sequence ID" value="NZ_FOLQ01000003.1"/>
</dbReference>
<dbReference type="Proteomes" id="UP000198598">
    <property type="component" value="Unassembled WGS sequence"/>
</dbReference>
<name>A0A1I1Q2S8_9BACT</name>
<dbReference type="STRING" id="662367.SAMN05216167_103574"/>
<feature type="domain" description="Haem-binding uptake Tiki superfamily ChaN" evidence="1">
    <location>
        <begin position="37"/>
        <end position="262"/>
    </location>
</feature>
<gene>
    <name evidence="2" type="ORF">SAMN05216167_103574</name>
</gene>
<dbReference type="InterPro" id="IPR007314">
    <property type="entry name" value="Cofac_haem-bd_dom"/>
</dbReference>
<organism evidence="2 3">
    <name type="scientific">Spirosoma endophyticum</name>
    <dbReference type="NCBI Taxonomy" id="662367"/>
    <lineage>
        <taxon>Bacteria</taxon>
        <taxon>Pseudomonadati</taxon>
        <taxon>Bacteroidota</taxon>
        <taxon>Cytophagia</taxon>
        <taxon>Cytophagales</taxon>
        <taxon>Cytophagaceae</taxon>
        <taxon>Spirosoma</taxon>
    </lineage>
</organism>
<dbReference type="Pfam" id="PF04187">
    <property type="entry name" value="Cofac_haem_bdg"/>
    <property type="match status" value="1"/>
</dbReference>
<dbReference type="EMBL" id="FOLQ01000003">
    <property type="protein sequence ID" value="SFD16242.1"/>
    <property type="molecule type" value="Genomic_DNA"/>
</dbReference>
<keyword evidence="3" id="KW-1185">Reference proteome</keyword>
<reference evidence="2 3" key="1">
    <citation type="submission" date="2016-10" db="EMBL/GenBank/DDBJ databases">
        <authorList>
            <person name="de Groot N.N."/>
        </authorList>
    </citation>
    <scope>NUCLEOTIDE SEQUENCE [LARGE SCALE GENOMIC DNA]</scope>
    <source>
        <strain evidence="2 3">DSM 26130</strain>
    </source>
</reference>
<dbReference type="AlphaFoldDB" id="A0A1I1Q2S8"/>
<protein>
    <submittedName>
        <fullName evidence="2">Uncharacterized iron-regulated protein</fullName>
    </submittedName>
</protein>
<evidence type="ECO:0000313" key="3">
    <source>
        <dbReference type="Proteomes" id="UP000198598"/>
    </source>
</evidence>
<dbReference type="SUPFAM" id="SSF159501">
    <property type="entry name" value="EreA/ChaN-like"/>
    <property type="match status" value="1"/>
</dbReference>
<evidence type="ECO:0000313" key="2">
    <source>
        <dbReference type="EMBL" id="SFD16242.1"/>
    </source>
</evidence>
<accession>A0A1I1Q2S8</accession>
<sequence length="317" mass="35260">MRSTLLLLCLFAFAFRPDKPAYRLYTPTLKATTYAKLLRQATDADVVLFGELHNNPICHWLELQLAKDLQDARKGNLVLGAEMFETDNQTGLSNYVQGRTTSKELAVQTRLWPNYDTDYKPIVDFAREQKIPFIATNVPRRYARLVSRQGLAALDTISSEGKQQVAPLPLTVDLTLPGYKGMMDMMSSGPMSGTSHAGTTSSGTTSTRAGIEDVNANFARAQAIKDATMAHFILQNLKPGQTFLHFNGDYHSKNFEGIVWYLRQQKLTGNARPLKIVTLSSVEIPDIDKPTHKVEGLESDNLANFVLAIPADMTKTY</sequence>
<dbReference type="Gene3D" id="3.40.50.11550">
    <property type="match status" value="1"/>
</dbReference>
<proteinExistence type="predicted"/>
<dbReference type="CDD" id="cd14727">
    <property type="entry name" value="ChanN-like"/>
    <property type="match status" value="1"/>
</dbReference>
<evidence type="ECO:0000259" key="1">
    <source>
        <dbReference type="Pfam" id="PF04187"/>
    </source>
</evidence>